<proteinExistence type="predicted"/>
<evidence type="ECO:0000313" key="2">
    <source>
        <dbReference type="Proteomes" id="UP000005206"/>
    </source>
</evidence>
<dbReference type="RefSeq" id="XP_003045199.1">
    <property type="nucleotide sequence ID" value="XM_003045153.1"/>
</dbReference>
<name>C7Z9D3_FUSV7</name>
<protein>
    <submittedName>
        <fullName evidence="1">Uncharacterized protein</fullName>
    </submittedName>
</protein>
<reference evidence="1 2" key="1">
    <citation type="journal article" date="2009" name="PLoS Genet.">
        <title>The genome of Nectria haematococca: contribution of supernumerary chromosomes to gene expansion.</title>
        <authorList>
            <person name="Coleman J.J."/>
            <person name="Rounsley S.D."/>
            <person name="Rodriguez-Carres M."/>
            <person name="Kuo A."/>
            <person name="Wasmann C.C."/>
            <person name="Grimwood J."/>
            <person name="Schmutz J."/>
            <person name="Taga M."/>
            <person name="White G.J."/>
            <person name="Zhou S."/>
            <person name="Schwartz D.C."/>
            <person name="Freitag M."/>
            <person name="Ma L.J."/>
            <person name="Danchin E.G."/>
            <person name="Henrissat B."/>
            <person name="Coutinho P.M."/>
            <person name="Nelson D.R."/>
            <person name="Straney D."/>
            <person name="Napoli C.A."/>
            <person name="Barker B.M."/>
            <person name="Gribskov M."/>
            <person name="Rep M."/>
            <person name="Kroken S."/>
            <person name="Molnar I."/>
            <person name="Rensing C."/>
            <person name="Kennell J.C."/>
            <person name="Zamora J."/>
            <person name="Farman M.L."/>
            <person name="Selker E.U."/>
            <person name="Salamov A."/>
            <person name="Shapiro H."/>
            <person name="Pangilinan J."/>
            <person name="Lindquist E."/>
            <person name="Lamers C."/>
            <person name="Grigoriev I.V."/>
            <person name="Geiser D.M."/>
            <person name="Covert S.F."/>
            <person name="Temporini E."/>
            <person name="Vanetten H.D."/>
        </authorList>
    </citation>
    <scope>NUCLEOTIDE SEQUENCE [LARGE SCALE GENOMIC DNA]</scope>
    <source>
        <strain evidence="2">ATCC MYA-4622 / CBS 123669 / FGSC 9596 / NRRL 45880 / 77-13-4</strain>
    </source>
</reference>
<evidence type="ECO:0000313" key="1">
    <source>
        <dbReference type="EMBL" id="EEU39486.1"/>
    </source>
</evidence>
<dbReference type="AlphaFoldDB" id="C7Z9D3"/>
<dbReference type="HOGENOM" id="CLU_1896773_0_0_1"/>
<dbReference type="InParanoid" id="C7Z9D3"/>
<organism evidence="1 2">
    <name type="scientific">Fusarium vanettenii (strain ATCC MYA-4622 / CBS 123669 / FGSC 9596 / NRRL 45880 / 77-13-4)</name>
    <name type="common">Fusarium solani subsp. pisi</name>
    <dbReference type="NCBI Taxonomy" id="660122"/>
    <lineage>
        <taxon>Eukaryota</taxon>
        <taxon>Fungi</taxon>
        <taxon>Dikarya</taxon>
        <taxon>Ascomycota</taxon>
        <taxon>Pezizomycotina</taxon>
        <taxon>Sordariomycetes</taxon>
        <taxon>Hypocreomycetidae</taxon>
        <taxon>Hypocreales</taxon>
        <taxon>Nectriaceae</taxon>
        <taxon>Fusarium</taxon>
        <taxon>Fusarium solani species complex</taxon>
        <taxon>Fusarium vanettenii</taxon>
    </lineage>
</organism>
<dbReference type="GeneID" id="9673360"/>
<dbReference type="VEuPathDB" id="FungiDB:NECHADRAFT_81715"/>
<sequence length="134" mass="15381">MSDQKAEERLEGIPFVVSEIRKSFSKLVLKTGGIDSEIKRSIIDQELRFVAWVRANDANRDAKSSPRSLEHWRGSRPRAYGELSYSLLNVNRLIECIDRLIEERLGPDQKSVLDLFTKQLKDALEAVEKLTVDH</sequence>
<keyword evidence="2" id="KW-1185">Reference proteome</keyword>
<dbReference type="EMBL" id="GG698912">
    <property type="protein sequence ID" value="EEU39486.1"/>
    <property type="molecule type" value="Genomic_DNA"/>
</dbReference>
<dbReference type="Proteomes" id="UP000005206">
    <property type="component" value="Chromosome 6"/>
</dbReference>
<accession>C7Z9D3</accession>
<gene>
    <name evidence="1" type="ORF">NECHADRAFT_81715</name>
</gene>
<dbReference type="OrthoDB" id="5016576at2759"/>
<dbReference type="KEGG" id="nhe:NECHADRAFT_81715"/>